<dbReference type="PIRSF" id="PIRSF035875">
    <property type="entry name" value="RNase_BN"/>
    <property type="match status" value="1"/>
</dbReference>
<sequence length="297" mass="31930">MLHIIGQVYQLYTRSHIPFFAAALAYYALFSLMPLLILLAGVFGFVLSGNEGLRNAVLVRLIELVVLLFPTQPDLAQTLVNFLTRGAFPLTLASLLVLLWASSNFFAALAYALGIIFGGVAPRPEPAIPPTPTAKARPPQRAFGRAAALLTALRGRIAGLLAPLLLGLALILLALLGLVMGFVLRYLPAELSFLRNGTEVVVPILGAMLLFFLTYMLLPIPTPRVLAAMAAATLAALAWEGLRLGLPLLLPRTQYELIYGPIAGFLLALVGFYLTMWILLVGAVLAKALTERSSDTI</sequence>
<evidence type="ECO:0000313" key="8">
    <source>
        <dbReference type="EMBL" id="AGK04309.1"/>
    </source>
</evidence>
<dbReference type="PANTHER" id="PTHR30213:SF0">
    <property type="entry name" value="UPF0761 MEMBRANE PROTEIN YIHY"/>
    <property type="match status" value="1"/>
</dbReference>
<dbReference type="GO" id="GO:0005886">
    <property type="term" value="C:plasma membrane"/>
    <property type="evidence" value="ECO:0007669"/>
    <property type="project" value="UniProtKB-SubCell"/>
</dbReference>
<evidence type="ECO:0000313" key="10">
    <source>
        <dbReference type="Proteomes" id="UP000013026"/>
    </source>
</evidence>
<evidence type="ECO:0000256" key="4">
    <source>
        <dbReference type="ARBA" id="ARBA00022989"/>
    </source>
</evidence>
<protein>
    <submittedName>
        <fullName evidence="8">Ribonuclease BN</fullName>
    </submittedName>
</protein>
<keyword evidence="2" id="KW-1003">Cell membrane</keyword>
<evidence type="ECO:0000313" key="9">
    <source>
        <dbReference type="Proteomes" id="UP000006655"/>
    </source>
</evidence>
<keyword evidence="5 6" id="KW-0472">Membrane</keyword>
<accession>D3PQV9</accession>
<dbReference type="EMBL" id="CP005385">
    <property type="protein sequence ID" value="AGK04309.1"/>
    <property type="molecule type" value="Genomic_DNA"/>
</dbReference>
<keyword evidence="3 6" id="KW-0812">Transmembrane</keyword>
<dbReference type="KEGG" id="mrb:Mrub_1078"/>
<gene>
    <name evidence="7" type="ordered locus">Mrub_1078</name>
    <name evidence="8" type="ORF">K649_05035</name>
</gene>
<dbReference type="Proteomes" id="UP000013026">
    <property type="component" value="Chromosome"/>
</dbReference>
<feature type="transmembrane region" description="Helical" evidence="6">
    <location>
        <begin position="20"/>
        <end position="46"/>
    </location>
</feature>
<proteinExistence type="predicted"/>
<comment type="subcellular location">
    <subcellularLocation>
        <location evidence="1">Cell membrane</location>
        <topology evidence="1">Multi-pass membrane protein</topology>
    </subcellularLocation>
</comment>
<feature type="transmembrane region" description="Helical" evidence="6">
    <location>
        <begin position="200"/>
        <end position="218"/>
    </location>
</feature>
<dbReference type="RefSeq" id="WP_013013361.1">
    <property type="nucleotide sequence ID" value="NC_013946.1"/>
</dbReference>
<keyword evidence="4 6" id="KW-1133">Transmembrane helix</keyword>
<evidence type="ECO:0000313" key="7">
    <source>
        <dbReference type="EMBL" id="ADD27842.1"/>
    </source>
</evidence>
<dbReference type="InterPro" id="IPR017039">
    <property type="entry name" value="Virul_fac_BrkB"/>
</dbReference>
<dbReference type="PANTHER" id="PTHR30213">
    <property type="entry name" value="INNER MEMBRANE PROTEIN YHJD"/>
    <property type="match status" value="1"/>
</dbReference>
<keyword evidence="9" id="KW-1185">Reference proteome</keyword>
<evidence type="ECO:0000256" key="3">
    <source>
        <dbReference type="ARBA" id="ARBA00022692"/>
    </source>
</evidence>
<feature type="transmembrane region" description="Helical" evidence="6">
    <location>
        <begin position="90"/>
        <end position="113"/>
    </location>
</feature>
<dbReference type="Proteomes" id="UP000006655">
    <property type="component" value="Chromosome"/>
</dbReference>
<dbReference type="Pfam" id="PF03631">
    <property type="entry name" value="Virul_fac_BrkB"/>
    <property type="match status" value="1"/>
</dbReference>
<feature type="transmembrane region" description="Helical" evidence="6">
    <location>
        <begin position="262"/>
        <end position="286"/>
    </location>
</feature>
<feature type="transmembrane region" description="Helical" evidence="6">
    <location>
        <begin position="225"/>
        <end position="242"/>
    </location>
</feature>
<dbReference type="EMBL" id="CP001743">
    <property type="protein sequence ID" value="ADD27842.1"/>
    <property type="molecule type" value="Genomic_DNA"/>
</dbReference>
<evidence type="ECO:0000256" key="1">
    <source>
        <dbReference type="ARBA" id="ARBA00004651"/>
    </source>
</evidence>
<reference evidence="7 9" key="1">
    <citation type="journal article" date="2010" name="Stand. Genomic Sci.">
        <title>Complete genome sequence of Meiothermus ruber type strain (21).</title>
        <authorList>
            <person name="Tindall B.J."/>
            <person name="Sikorski J."/>
            <person name="Lucas S."/>
            <person name="Goltsman E."/>
            <person name="Copeland A."/>
            <person name="Glavina Del Rio T."/>
            <person name="Nolan M."/>
            <person name="Tice H."/>
            <person name="Cheng J.F."/>
            <person name="Han C."/>
            <person name="Pitluck S."/>
            <person name="Liolios K."/>
            <person name="Ivanova N."/>
            <person name="Mavromatis K."/>
            <person name="Ovchinnikova G."/>
            <person name="Pati A."/>
            <person name="Fahnrich R."/>
            <person name="Goodwin L."/>
            <person name="Chen A."/>
            <person name="Palaniappan K."/>
            <person name="Land M."/>
            <person name="Hauser L."/>
            <person name="Chang Y.J."/>
            <person name="Jeffries C.D."/>
            <person name="Rohde M."/>
            <person name="Goker M."/>
            <person name="Woyke T."/>
            <person name="Bristow J."/>
            <person name="Eisen J.A."/>
            <person name="Markowitz V."/>
            <person name="Hugenholtz P."/>
            <person name="Kyrpides N.C."/>
            <person name="Klenk H.P."/>
            <person name="Lapidus A."/>
        </authorList>
    </citation>
    <scope>NUCLEOTIDE SEQUENCE [LARGE SCALE GENOMIC DNA]</scope>
    <source>
        <strain evidence="9">ATCC 35948 / DSM 1279 / VKM B-1258 / 21</strain>
        <strain evidence="7">DSM 1279</strain>
    </source>
</reference>
<dbReference type="STRING" id="504728.K649_05035"/>
<evidence type="ECO:0000256" key="5">
    <source>
        <dbReference type="ARBA" id="ARBA00023136"/>
    </source>
</evidence>
<organism evidence="8 10">
    <name type="scientific">Meiothermus ruber (strain ATCC 35948 / DSM 1279 / VKM B-1258 / 21)</name>
    <name type="common">Thermus ruber</name>
    <dbReference type="NCBI Taxonomy" id="504728"/>
    <lineage>
        <taxon>Bacteria</taxon>
        <taxon>Thermotogati</taxon>
        <taxon>Deinococcota</taxon>
        <taxon>Deinococci</taxon>
        <taxon>Thermales</taxon>
        <taxon>Thermaceae</taxon>
        <taxon>Meiothermus</taxon>
    </lineage>
</organism>
<dbReference type="PATRIC" id="fig|504728.9.peg.1038"/>
<reference evidence="8" key="2">
    <citation type="submission" date="2013-04" db="EMBL/GenBank/DDBJ databases">
        <title>Non-Hybrid, Finished Microbial Genome Assemblies from Long-Read SMRT Sequencing Data.</title>
        <authorList>
            <person name="Klammer A."/>
            <person name="Drake J."/>
            <person name="Heiner C."/>
            <person name="Clum A."/>
            <person name="Copeland A."/>
            <person name="Huddleston J."/>
            <person name="Eichler E."/>
            <person name="Turner S.W."/>
        </authorList>
    </citation>
    <scope>NUCLEOTIDE SEQUENCE</scope>
    <source>
        <strain evidence="8">DSM 1279</strain>
    </source>
</reference>
<dbReference type="AlphaFoldDB" id="D3PQV9"/>
<dbReference type="OrthoDB" id="32292at2"/>
<reference evidence="8 10" key="3">
    <citation type="submission" date="2013-04" db="EMBL/GenBank/DDBJ databases">
        <authorList>
            <person name="Chin J."/>
            <person name="Alexander D.H."/>
            <person name="Marks P."/>
            <person name="Korlach J."/>
            <person name="Clum A."/>
            <person name="Copeland A."/>
        </authorList>
    </citation>
    <scope>NUCLEOTIDE SEQUENCE [LARGE SCALE GENOMIC DNA]</scope>
    <source>
        <strain evidence="10">ATCC 35948 / DSM 1279 / VKM B-1258 / 21</strain>
        <strain evidence="8">DSM 1279</strain>
    </source>
</reference>
<dbReference type="eggNOG" id="COG1295">
    <property type="taxonomic scope" value="Bacteria"/>
</dbReference>
<evidence type="ECO:0000256" key="2">
    <source>
        <dbReference type="ARBA" id="ARBA00022475"/>
    </source>
</evidence>
<dbReference type="KEGG" id="mre:K649_05035"/>
<evidence type="ECO:0000256" key="6">
    <source>
        <dbReference type="SAM" id="Phobius"/>
    </source>
</evidence>
<name>D3PQV9_MEIRD</name>
<feature type="transmembrane region" description="Helical" evidence="6">
    <location>
        <begin position="164"/>
        <end position="188"/>
    </location>
</feature>